<evidence type="ECO:0000256" key="7">
    <source>
        <dbReference type="ARBA" id="ARBA00022917"/>
    </source>
</evidence>
<proteinExistence type="inferred from homology"/>
<dbReference type="EC" id="6.1.1.14" evidence="2"/>
<evidence type="ECO:0000256" key="8">
    <source>
        <dbReference type="ARBA" id="ARBA00023146"/>
    </source>
</evidence>
<gene>
    <name evidence="10" type="ORF">UFOPK2683_00288</name>
</gene>
<dbReference type="InterPro" id="IPR033731">
    <property type="entry name" value="GlyRS-like_core"/>
</dbReference>
<keyword evidence="3" id="KW-0963">Cytoplasm</keyword>
<dbReference type="PROSITE" id="PS50862">
    <property type="entry name" value="AA_TRNA_LIGASE_II"/>
    <property type="match status" value="1"/>
</dbReference>
<name>A0A6J6QXQ2_9ZZZZ</name>
<keyword evidence="8" id="KW-0030">Aminoacyl-tRNA synthetase</keyword>
<protein>
    <recommendedName>
        <fullName evidence="2">glycine--tRNA ligase</fullName>
        <ecNumber evidence="2">6.1.1.14</ecNumber>
    </recommendedName>
</protein>
<dbReference type="GO" id="GO:0044281">
    <property type="term" value="P:small molecule metabolic process"/>
    <property type="evidence" value="ECO:0007669"/>
    <property type="project" value="UniProtKB-ARBA"/>
</dbReference>
<evidence type="ECO:0000256" key="3">
    <source>
        <dbReference type="ARBA" id="ARBA00022490"/>
    </source>
</evidence>
<dbReference type="InterPro" id="IPR022961">
    <property type="entry name" value="Gly_tRNA_ligase_bac"/>
</dbReference>
<keyword evidence="4" id="KW-0436">Ligase</keyword>
<dbReference type="GO" id="GO:0006426">
    <property type="term" value="P:glycyl-tRNA aminoacylation"/>
    <property type="evidence" value="ECO:0007669"/>
    <property type="project" value="InterPro"/>
</dbReference>
<sequence length="441" mass="50484">MATPDQIDRVVNLCKRRGLIFPSSEIYGGFRSTWDYGPLGVLLKRNVKDAWWKSMVQMRDDVVGLDAAILMAPKVWETSGHLKTFTDPLVDCRKCQERFRSDELPVSGACPNCGARDSFTESRQFNLMFKTFVGPVEDDAAVAYLRPETAQGIFVNFSNVQTTTRKKPPFGVAQIGKSFRNEITPGNFIFRTREFEQMEMEYFVPPEEGAKWFEYWCQTRYQWFLDLGVPQEKLRLRPHEESELSHYSTGTSDIEFEFPWGWGELEGIANRTDFDLTRHAEASGSDLSYFDQENDRRYIPHVIEPALGADRATLAFLLAAYEEEEVPKEKGGSEVRTVLRLDWRLAPISVAVLPLSRNERLVPAAEAVAAKLRPAYMIDFDTAGSIGRRYRRQDEVGTPLCVTVDFESLDDQAVTVRDRDTMQQERVSIDGLLTYLQERFV</sequence>
<dbReference type="Pfam" id="PF00587">
    <property type="entry name" value="tRNA-synt_2b"/>
    <property type="match status" value="1"/>
</dbReference>
<evidence type="ECO:0000256" key="4">
    <source>
        <dbReference type="ARBA" id="ARBA00022598"/>
    </source>
</evidence>
<dbReference type="Gene3D" id="3.30.930.10">
    <property type="entry name" value="Bira Bifunctional Protein, Domain 2"/>
    <property type="match status" value="1"/>
</dbReference>
<dbReference type="InterPro" id="IPR036621">
    <property type="entry name" value="Anticodon-bd_dom_sf"/>
</dbReference>
<evidence type="ECO:0000259" key="9">
    <source>
        <dbReference type="PROSITE" id="PS50862"/>
    </source>
</evidence>
<dbReference type="InterPro" id="IPR002314">
    <property type="entry name" value="aa-tRNA-synt_IIb"/>
</dbReference>
<evidence type="ECO:0000256" key="2">
    <source>
        <dbReference type="ARBA" id="ARBA00012829"/>
    </source>
</evidence>
<dbReference type="CDD" id="cd00774">
    <property type="entry name" value="GlyRS-like_core"/>
    <property type="match status" value="1"/>
</dbReference>
<dbReference type="NCBIfam" id="TIGR00389">
    <property type="entry name" value="glyS_dimeric"/>
    <property type="match status" value="1"/>
</dbReference>
<keyword evidence="7" id="KW-0648">Protein biosynthesis</keyword>
<accession>A0A6J6QXQ2</accession>
<keyword evidence="5" id="KW-0547">Nucleotide-binding</keyword>
<comment type="similarity">
    <text evidence="1">Belongs to the class-II aminoacyl-tRNA synthetase family.</text>
</comment>
<dbReference type="Gene3D" id="3.40.50.800">
    <property type="entry name" value="Anticodon-binding domain"/>
    <property type="match status" value="1"/>
</dbReference>
<feature type="domain" description="Aminoacyl-transfer RNA synthetases class-II family profile" evidence="9">
    <location>
        <begin position="8"/>
        <end position="327"/>
    </location>
</feature>
<dbReference type="InterPro" id="IPR006195">
    <property type="entry name" value="aa-tRNA-synth_II"/>
</dbReference>
<dbReference type="InterPro" id="IPR027031">
    <property type="entry name" value="Gly-tRNA_synthase/POLG2"/>
</dbReference>
<dbReference type="HAMAP" id="MF_00253_B">
    <property type="entry name" value="Gly_tRNA_synth_B"/>
    <property type="match status" value="1"/>
</dbReference>
<evidence type="ECO:0000256" key="1">
    <source>
        <dbReference type="ARBA" id="ARBA00008226"/>
    </source>
</evidence>
<reference evidence="10" key="1">
    <citation type="submission" date="2020-05" db="EMBL/GenBank/DDBJ databases">
        <authorList>
            <person name="Chiriac C."/>
            <person name="Salcher M."/>
            <person name="Ghai R."/>
            <person name="Kavagutti S V."/>
        </authorList>
    </citation>
    <scope>NUCLEOTIDE SEQUENCE</scope>
</reference>
<keyword evidence="6" id="KW-0067">ATP-binding</keyword>
<dbReference type="Pfam" id="PF03129">
    <property type="entry name" value="HGTP_anticodon"/>
    <property type="match status" value="1"/>
</dbReference>
<organism evidence="10">
    <name type="scientific">freshwater metagenome</name>
    <dbReference type="NCBI Taxonomy" id="449393"/>
    <lineage>
        <taxon>unclassified sequences</taxon>
        <taxon>metagenomes</taxon>
        <taxon>ecological metagenomes</taxon>
    </lineage>
</organism>
<dbReference type="EMBL" id="CAEZYK010000009">
    <property type="protein sequence ID" value="CAB4716267.1"/>
    <property type="molecule type" value="Genomic_DNA"/>
</dbReference>
<evidence type="ECO:0000256" key="5">
    <source>
        <dbReference type="ARBA" id="ARBA00022741"/>
    </source>
</evidence>
<dbReference type="FunFam" id="3.30.930.10:FF:000014">
    <property type="entry name" value="Glycine--tRNA ligase"/>
    <property type="match status" value="1"/>
</dbReference>
<dbReference type="PANTHER" id="PTHR10745:SF8">
    <property type="entry name" value="DNA POLYMERASE SUBUNIT GAMMA-2, MITOCHONDRIAL"/>
    <property type="match status" value="1"/>
</dbReference>
<dbReference type="GO" id="GO:0004820">
    <property type="term" value="F:glycine-tRNA ligase activity"/>
    <property type="evidence" value="ECO:0007669"/>
    <property type="project" value="UniProtKB-EC"/>
</dbReference>
<dbReference type="CDD" id="cd00858">
    <property type="entry name" value="GlyRS_anticodon"/>
    <property type="match status" value="1"/>
</dbReference>
<dbReference type="AlphaFoldDB" id="A0A6J6QXQ2"/>
<dbReference type="InterPro" id="IPR002315">
    <property type="entry name" value="tRNA-synt_gly"/>
</dbReference>
<dbReference type="InterPro" id="IPR004154">
    <property type="entry name" value="Anticodon-bd"/>
</dbReference>
<dbReference type="FunFam" id="3.40.50.800:FF:000002">
    <property type="entry name" value="Glycine--tRNA ligase"/>
    <property type="match status" value="1"/>
</dbReference>
<dbReference type="GO" id="GO:0005524">
    <property type="term" value="F:ATP binding"/>
    <property type="evidence" value="ECO:0007669"/>
    <property type="project" value="UniProtKB-KW"/>
</dbReference>
<dbReference type="PANTHER" id="PTHR10745">
    <property type="entry name" value="GLYCYL-TRNA SYNTHETASE/DNA POLYMERASE SUBUNIT GAMMA-2"/>
    <property type="match status" value="1"/>
</dbReference>
<dbReference type="SUPFAM" id="SSF55681">
    <property type="entry name" value="Class II aaRS and biotin synthetases"/>
    <property type="match status" value="1"/>
</dbReference>
<dbReference type="NCBIfam" id="NF003211">
    <property type="entry name" value="PRK04173.1"/>
    <property type="match status" value="1"/>
</dbReference>
<dbReference type="InterPro" id="IPR045864">
    <property type="entry name" value="aa-tRNA-synth_II/BPL/LPL"/>
</dbReference>
<evidence type="ECO:0000313" key="10">
    <source>
        <dbReference type="EMBL" id="CAB4716267.1"/>
    </source>
</evidence>
<dbReference type="GO" id="GO:0005737">
    <property type="term" value="C:cytoplasm"/>
    <property type="evidence" value="ECO:0007669"/>
    <property type="project" value="InterPro"/>
</dbReference>
<dbReference type="PRINTS" id="PR01043">
    <property type="entry name" value="TRNASYNTHGLY"/>
</dbReference>
<evidence type="ECO:0000256" key="6">
    <source>
        <dbReference type="ARBA" id="ARBA00022840"/>
    </source>
</evidence>
<dbReference type="SUPFAM" id="SSF52954">
    <property type="entry name" value="Class II aaRS ABD-related"/>
    <property type="match status" value="1"/>
</dbReference>